<dbReference type="InterPro" id="IPR007815">
    <property type="entry name" value="Emycin_Estase"/>
</dbReference>
<name>A0A6G9YTT4_9NOCA</name>
<reference evidence="1 2" key="1">
    <citation type="journal article" date="2019" name="ACS Chem. Biol.">
        <title>Identification and Mobilization of a Cryptic Antibiotic Biosynthesis Gene Locus from a Human-Pathogenic Nocardia Isolate.</title>
        <authorList>
            <person name="Herisse M."/>
            <person name="Ishida K."/>
            <person name="Porter J.L."/>
            <person name="Howden B."/>
            <person name="Hertweck C."/>
            <person name="Stinear T.P."/>
            <person name="Pidot S.J."/>
        </authorList>
    </citation>
    <scope>NUCLEOTIDE SEQUENCE [LARGE SCALE GENOMIC DNA]</scope>
    <source>
        <strain evidence="1 2">AUSMDU00012717</strain>
    </source>
</reference>
<dbReference type="Proteomes" id="UP000503540">
    <property type="component" value="Chromosome"/>
</dbReference>
<dbReference type="Pfam" id="PF05139">
    <property type="entry name" value="Erythro_esteras"/>
    <property type="match status" value="1"/>
</dbReference>
<proteinExistence type="predicted"/>
<evidence type="ECO:0000313" key="2">
    <source>
        <dbReference type="Proteomes" id="UP000503540"/>
    </source>
</evidence>
<sequence length="407" mass="44599">MTPSPVPASNETTSATAQLRTWLHTNAYPVVSTAPDHTGPDLRRLTDRLGAATVAGLGESTRFAEQTFGVRDRIFRNLVREHGYRALAIQDDARSGARLDRYVRDGVGDPESALADAWQPNRTAEMIATLSWIRDFNQRHPDDPVRVFGVEPAHANSSDYDAVFDHIRHAAPELLGDMAIHLNPIRTAHRIPEHVQRHRGIHPGRPFAEDARDALALLDGLPMTPEHDVALHHMRFIVAFHEQSVAGTGSFGRDERPSAARVIEWQQRTGAKIGYWDGIAHTSALAQGSIGSYLREHFGDRYASVAIGFHHGDLGLAVAPTPSADLVDALLGEVELPAYYVDLHTAAAQSVRHLLDGPAQLRVISGVYDPAEDTAARMRVDSLTGAFDILLHIRAVTPVHWLPQATA</sequence>
<dbReference type="PANTHER" id="PTHR31299:SF0">
    <property type="entry name" value="ESTERASE, PUTATIVE (AFU_ORTHOLOGUE AFUA_1G05850)-RELATED"/>
    <property type="match status" value="1"/>
</dbReference>
<dbReference type="Gene3D" id="3.40.1660.10">
    <property type="entry name" value="EreA-like (biosynthetic domain)"/>
    <property type="match status" value="1"/>
</dbReference>
<keyword evidence="2" id="KW-1185">Reference proteome</keyword>
<dbReference type="PANTHER" id="PTHR31299">
    <property type="entry name" value="ESTERASE, PUTATIVE (AFU_ORTHOLOGUE AFUA_1G05850)-RELATED"/>
    <property type="match status" value="1"/>
</dbReference>
<dbReference type="Gene3D" id="3.30.1870.10">
    <property type="entry name" value="EreA-like, domain 2"/>
    <property type="match status" value="1"/>
</dbReference>
<dbReference type="AlphaFoldDB" id="A0A6G9YTT4"/>
<dbReference type="EMBL" id="CP046172">
    <property type="protein sequence ID" value="QIS16550.1"/>
    <property type="molecule type" value="Genomic_DNA"/>
</dbReference>
<dbReference type="InterPro" id="IPR052036">
    <property type="entry name" value="Hydrolase/PRTase-associated"/>
</dbReference>
<dbReference type="KEGG" id="nah:F5544_43735"/>
<evidence type="ECO:0000313" key="1">
    <source>
        <dbReference type="EMBL" id="QIS16550.1"/>
    </source>
</evidence>
<dbReference type="RefSeq" id="WP_167478611.1">
    <property type="nucleotide sequence ID" value="NZ_CP046172.1"/>
</dbReference>
<gene>
    <name evidence="1" type="ORF">F5544_43735</name>
</gene>
<protein>
    <submittedName>
        <fullName evidence="1">Erythromycin esterase family protein</fullName>
    </submittedName>
</protein>
<dbReference type="CDD" id="cd14728">
    <property type="entry name" value="Ere-like"/>
    <property type="match status" value="1"/>
</dbReference>
<organism evidence="1 2">
    <name type="scientific">Nocardia arthritidis</name>
    <dbReference type="NCBI Taxonomy" id="228602"/>
    <lineage>
        <taxon>Bacteria</taxon>
        <taxon>Bacillati</taxon>
        <taxon>Actinomycetota</taxon>
        <taxon>Actinomycetes</taxon>
        <taxon>Mycobacteriales</taxon>
        <taxon>Nocardiaceae</taxon>
        <taxon>Nocardia</taxon>
    </lineage>
</organism>
<accession>A0A6G9YTT4</accession>
<dbReference type="SUPFAM" id="SSF159501">
    <property type="entry name" value="EreA/ChaN-like"/>
    <property type="match status" value="1"/>
</dbReference>
<dbReference type="GO" id="GO:0046677">
    <property type="term" value="P:response to antibiotic"/>
    <property type="evidence" value="ECO:0007669"/>
    <property type="project" value="InterPro"/>
</dbReference>
<dbReference type="Gene3D" id="1.20.1440.30">
    <property type="entry name" value="Biosynthetic Protein domain"/>
    <property type="match status" value="1"/>
</dbReference>